<reference evidence="1" key="1">
    <citation type="journal article" date="2014" name="Front. Microbiol.">
        <title>High frequency of phylogenetically diverse reductive dehalogenase-homologous genes in deep subseafloor sedimentary metagenomes.</title>
        <authorList>
            <person name="Kawai M."/>
            <person name="Futagami T."/>
            <person name="Toyoda A."/>
            <person name="Takaki Y."/>
            <person name="Nishi S."/>
            <person name="Hori S."/>
            <person name="Arai W."/>
            <person name="Tsubouchi T."/>
            <person name="Morono Y."/>
            <person name="Uchiyama I."/>
            <person name="Ito T."/>
            <person name="Fujiyama A."/>
            <person name="Inagaki F."/>
            <person name="Takami H."/>
        </authorList>
    </citation>
    <scope>NUCLEOTIDE SEQUENCE</scope>
    <source>
        <strain evidence="1">Expedition CK06-06</strain>
    </source>
</reference>
<proteinExistence type="predicted"/>
<accession>X0SEV0</accession>
<evidence type="ECO:0000313" key="1">
    <source>
        <dbReference type="EMBL" id="GAF79519.1"/>
    </source>
</evidence>
<protein>
    <submittedName>
        <fullName evidence="1">Uncharacterized protein</fullName>
    </submittedName>
</protein>
<feature type="non-terminal residue" evidence="1">
    <location>
        <position position="1"/>
    </location>
</feature>
<name>X0SEV0_9ZZZZ</name>
<organism evidence="1">
    <name type="scientific">marine sediment metagenome</name>
    <dbReference type="NCBI Taxonomy" id="412755"/>
    <lineage>
        <taxon>unclassified sequences</taxon>
        <taxon>metagenomes</taxon>
        <taxon>ecological metagenomes</taxon>
    </lineage>
</organism>
<sequence>GIIMATETLKRINVTFPVSLLEELRHYVPRRERNSFIIEATEKELRRFRFRKVLEDLRREPAWSDEDHPDLMTVEDVNRYVRRLRETWMPRTWDEIVEEAERGG</sequence>
<dbReference type="AlphaFoldDB" id="X0SEV0"/>
<gene>
    <name evidence="1" type="ORF">S01H1_03700</name>
</gene>
<comment type="caution">
    <text evidence="1">The sequence shown here is derived from an EMBL/GenBank/DDBJ whole genome shotgun (WGS) entry which is preliminary data.</text>
</comment>
<dbReference type="EMBL" id="BARS01001997">
    <property type="protein sequence ID" value="GAF79519.1"/>
    <property type="molecule type" value="Genomic_DNA"/>
</dbReference>